<dbReference type="AlphaFoldDB" id="A0A915HG34"/>
<protein>
    <submittedName>
        <fullName evidence="2">Uncharacterized protein</fullName>
    </submittedName>
</protein>
<evidence type="ECO:0000313" key="1">
    <source>
        <dbReference type="Proteomes" id="UP000887565"/>
    </source>
</evidence>
<dbReference type="PROSITE" id="PS51257">
    <property type="entry name" value="PROKAR_LIPOPROTEIN"/>
    <property type="match status" value="1"/>
</dbReference>
<keyword evidence="1" id="KW-1185">Reference proteome</keyword>
<proteinExistence type="predicted"/>
<dbReference type="Proteomes" id="UP000887565">
    <property type="component" value="Unplaced"/>
</dbReference>
<sequence length="166" mass="16248">MKKYTGTGYGQFAAKGNTVSAVFVSCTDGPIAEALVPLVDAASVDAVIAALTLGGVGGTGGGAGGGGNGVATCWMVDFGVALSTLDDGGGATGGASIALRFSNSTGTAFLAGETGTHSCNITSSLEKNKRNITDSLVRCCCPDDTGNVIRNFPSSNVLSAGVFAGI</sequence>
<accession>A0A915HG34</accession>
<dbReference type="WBParaSite" id="nRc.2.0.1.t00573-RA">
    <property type="protein sequence ID" value="nRc.2.0.1.t00573-RA"/>
    <property type="gene ID" value="nRc.2.0.1.g00573"/>
</dbReference>
<name>A0A915HG34_ROMCU</name>
<reference evidence="2" key="1">
    <citation type="submission" date="2022-11" db="UniProtKB">
        <authorList>
            <consortium name="WormBaseParasite"/>
        </authorList>
    </citation>
    <scope>IDENTIFICATION</scope>
</reference>
<evidence type="ECO:0000313" key="2">
    <source>
        <dbReference type="WBParaSite" id="nRc.2.0.1.t00573-RA"/>
    </source>
</evidence>
<organism evidence="1 2">
    <name type="scientific">Romanomermis culicivorax</name>
    <name type="common">Nematode worm</name>
    <dbReference type="NCBI Taxonomy" id="13658"/>
    <lineage>
        <taxon>Eukaryota</taxon>
        <taxon>Metazoa</taxon>
        <taxon>Ecdysozoa</taxon>
        <taxon>Nematoda</taxon>
        <taxon>Enoplea</taxon>
        <taxon>Dorylaimia</taxon>
        <taxon>Mermithida</taxon>
        <taxon>Mermithoidea</taxon>
        <taxon>Mermithidae</taxon>
        <taxon>Romanomermis</taxon>
    </lineage>
</organism>